<dbReference type="GO" id="GO:0005886">
    <property type="term" value="C:plasma membrane"/>
    <property type="evidence" value="ECO:0007669"/>
    <property type="project" value="TreeGrafter"/>
</dbReference>
<organism evidence="4 5">
    <name type="scientific">Gordonia insulae</name>
    <dbReference type="NCBI Taxonomy" id="2420509"/>
    <lineage>
        <taxon>Bacteria</taxon>
        <taxon>Bacillati</taxon>
        <taxon>Actinomycetota</taxon>
        <taxon>Actinomycetes</taxon>
        <taxon>Mycobacteriales</taxon>
        <taxon>Gordoniaceae</taxon>
        <taxon>Gordonia</taxon>
    </lineage>
</organism>
<dbReference type="EMBL" id="CP033972">
    <property type="protein sequence ID" value="AZG47053.1"/>
    <property type="molecule type" value="Genomic_DNA"/>
</dbReference>
<keyword evidence="5" id="KW-1185">Reference proteome</keyword>
<dbReference type="InterPro" id="IPR050515">
    <property type="entry name" value="Beta-lactam/transpept"/>
</dbReference>
<dbReference type="GO" id="GO:0071972">
    <property type="term" value="F:peptidoglycan L,D-transpeptidase activity"/>
    <property type="evidence" value="ECO:0007669"/>
    <property type="project" value="TreeGrafter"/>
</dbReference>
<feature type="domain" description="Penicillin binding protein A dimerisation" evidence="3">
    <location>
        <begin position="52"/>
        <end position="137"/>
    </location>
</feature>
<dbReference type="AlphaFoldDB" id="A0A3G8JQ59"/>
<name>A0A3G8JQ59_9ACTN</name>
<dbReference type="Gene3D" id="3.40.710.10">
    <property type="entry name" value="DD-peptidase/beta-lactamase superfamily"/>
    <property type="match status" value="1"/>
</dbReference>
<dbReference type="OrthoDB" id="9766847at2"/>
<sequence>MNKPIQRVSVAVILMIVALLANATYVQVFKADALRADPRNNRVLLDEYARQRGSITADGGSVVAVSVPTDSRLKFLRTYPPNGAEAFAPVTGYYSFQYGSTGLELYENSILNGNDDRLFGQRFMDMFSGRDPRGGNVVSTIVPRLQRAAYDGLRNGCQGGCRGAVVALQPNTGKILAMASTPSYDPNKLASHDQNVRERNWAAWNQPGDTDNPMLNRAINQLYPPGSTFKVVTTAAALRDNISPDIRLTAAPSIVLPGTETSLTNYGGQTCPGSSGGTVSLVQAFKYSCNTAFVDLTTSKMKDPITVFRETAQRFGLDEKQPDTPLPVSRSTVGEIPDRAALGQASIGQRDVRVTPMQMAMIASTVANGGVRMQPYLVDKLQAADLRTLQTTQPTTINEPISSDQAATLTSMMIESERSTQGAGGPVSIASKTGTAEHSATSDVESETPYSWYIAFGPSSNAQIAVAVIVENGDPGPASTGGTVAAPIGRAVINALVGGAS</sequence>
<dbReference type="KEGG" id="gom:D7316_03660"/>
<accession>A0A3G8JQ59</accession>
<dbReference type="InterPro" id="IPR054120">
    <property type="entry name" value="PBPA_dimer"/>
</dbReference>
<reference evidence="4 5" key="1">
    <citation type="submission" date="2018-11" db="EMBL/GenBank/DDBJ databases">
        <title>Gordonia insulae sp. nov., isolated from an island soil.</title>
        <authorList>
            <person name="Kim Y.S."/>
            <person name="Kim S.B."/>
        </authorList>
    </citation>
    <scope>NUCLEOTIDE SEQUENCE [LARGE SCALE GENOMIC DNA]</scope>
    <source>
        <strain evidence="4 5">MMS17-SY073</strain>
    </source>
</reference>
<dbReference type="Pfam" id="PF00905">
    <property type="entry name" value="Transpeptidase"/>
    <property type="match status" value="1"/>
</dbReference>
<dbReference type="GO" id="GO:0008658">
    <property type="term" value="F:penicillin binding"/>
    <property type="evidence" value="ECO:0007669"/>
    <property type="project" value="InterPro"/>
</dbReference>
<dbReference type="GO" id="GO:0071555">
    <property type="term" value="P:cell wall organization"/>
    <property type="evidence" value="ECO:0007669"/>
    <property type="project" value="TreeGrafter"/>
</dbReference>
<feature type="domain" description="Penicillin-binding protein transpeptidase" evidence="2">
    <location>
        <begin position="163"/>
        <end position="493"/>
    </location>
</feature>
<feature type="region of interest" description="Disordered" evidence="1">
    <location>
        <begin position="417"/>
        <end position="444"/>
    </location>
</feature>
<protein>
    <submittedName>
        <fullName evidence="4">Penicillin-binding protein A</fullName>
    </submittedName>
</protein>
<gene>
    <name evidence="4" type="primary">pbpA</name>
    <name evidence="4" type="ORF">D7316_03660</name>
</gene>
<proteinExistence type="predicted"/>
<dbReference type="RefSeq" id="WP_124709476.1">
    <property type="nucleotide sequence ID" value="NZ_CP033972.1"/>
</dbReference>
<evidence type="ECO:0000259" key="3">
    <source>
        <dbReference type="Pfam" id="PF21922"/>
    </source>
</evidence>
<evidence type="ECO:0000313" key="4">
    <source>
        <dbReference type="EMBL" id="AZG47053.1"/>
    </source>
</evidence>
<dbReference type="PANTHER" id="PTHR30627:SF24">
    <property type="entry name" value="PENICILLIN-BINDING PROTEIN 4B"/>
    <property type="match status" value="1"/>
</dbReference>
<dbReference type="InterPro" id="IPR012338">
    <property type="entry name" value="Beta-lactam/transpept-like"/>
</dbReference>
<dbReference type="Gene3D" id="3.90.1310.10">
    <property type="entry name" value="Penicillin-binding protein 2a (Domain 2)"/>
    <property type="match status" value="1"/>
</dbReference>
<evidence type="ECO:0000313" key="5">
    <source>
        <dbReference type="Proteomes" id="UP000271469"/>
    </source>
</evidence>
<feature type="compositionally biased region" description="Polar residues" evidence="1">
    <location>
        <begin position="430"/>
        <end position="443"/>
    </location>
</feature>
<dbReference type="Pfam" id="PF21922">
    <property type="entry name" value="PBP_dimer_2"/>
    <property type="match status" value="1"/>
</dbReference>
<evidence type="ECO:0000259" key="2">
    <source>
        <dbReference type="Pfam" id="PF00905"/>
    </source>
</evidence>
<dbReference type="InterPro" id="IPR001460">
    <property type="entry name" value="PCN-bd_Tpept"/>
</dbReference>
<dbReference type="PANTHER" id="PTHR30627">
    <property type="entry name" value="PEPTIDOGLYCAN D,D-TRANSPEPTIDASE"/>
    <property type="match status" value="1"/>
</dbReference>
<dbReference type="SUPFAM" id="SSF56601">
    <property type="entry name" value="beta-lactamase/transpeptidase-like"/>
    <property type="match status" value="1"/>
</dbReference>
<dbReference type="Proteomes" id="UP000271469">
    <property type="component" value="Chromosome"/>
</dbReference>
<evidence type="ECO:0000256" key="1">
    <source>
        <dbReference type="SAM" id="MobiDB-lite"/>
    </source>
</evidence>